<reference evidence="1" key="1">
    <citation type="submission" date="2021-01" db="EMBL/GenBank/DDBJ databases">
        <authorList>
            <consortium name="Genoscope - CEA"/>
            <person name="William W."/>
        </authorList>
    </citation>
    <scope>NUCLEOTIDE SEQUENCE</scope>
</reference>
<name>A0A8S1TNE2_9CILI</name>
<protein>
    <submittedName>
        <fullName evidence="1">Uncharacterized protein</fullName>
    </submittedName>
</protein>
<comment type="caution">
    <text evidence="1">The sequence shown here is derived from an EMBL/GenBank/DDBJ whole genome shotgun (WGS) entry which is preliminary data.</text>
</comment>
<evidence type="ECO:0000313" key="1">
    <source>
        <dbReference type="EMBL" id="CAD8155521.1"/>
    </source>
</evidence>
<sequence length="120" mass="14352">MLLLIQAYSQIFYLNRFQIFGNGKYRVQQTQQFNIKQQKYSTLIRRQIKYEGNNQQNLLDLGMAIQLNTKDLKSHCNTNLALFDYLKAKDLVSENSLGCQFKNKFICVIKYFICFYKRLR</sequence>
<proteinExistence type="predicted"/>
<dbReference type="EMBL" id="CAJJDO010000027">
    <property type="protein sequence ID" value="CAD8155521.1"/>
    <property type="molecule type" value="Genomic_DNA"/>
</dbReference>
<gene>
    <name evidence="1" type="ORF">PPENT_87.1.T0270135</name>
</gene>
<keyword evidence="2" id="KW-1185">Reference proteome</keyword>
<dbReference type="AlphaFoldDB" id="A0A8S1TNE2"/>
<dbReference type="Proteomes" id="UP000689195">
    <property type="component" value="Unassembled WGS sequence"/>
</dbReference>
<organism evidence="1 2">
    <name type="scientific">Paramecium pentaurelia</name>
    <dbReference type="NCBI Taxonomy" id="43138"/>
    <lineage>
        <taxon>Eukaryota</taxon>
        <taxon>Sar</taxon>
        <taxon>Alveolata</taxon>
        <taxon>Ciliophora</taxon>
        <taxon>Intramacronucleata</taxon>
        <taxon>Oligohymenophorea</taxon>
        <taxon>Peniculida</taxon>
        <taxon>Parameciidae</taxon>
        <taxon>Paramecium</taxon>
    </lineage>
</organism>
<accession>A0A8S1TNE2</accession>
<evidence type="ECO:0000313" key="2">
    <source>
        <dbReference type="Proteomes" id="UP000689195"/>
    </source>
</evidence>